<accession>A0A803PCS1</accession>
<feature type="compositionally biased region" description="Low complexity" evidence="1">
    <location>
        <begin position="9"/>
        <end position="19"/>
    </location>
</feature>
<organism evidence="2 3">
    <name type="scientific">Cannabis sativa</name>
    <name type="common">Hemp</name>
    <name type="synonym">Marijuana</name>
    <dbReference type="NCBI Taxonomy" id="3483"/>
    <lineage>
        <taxon>Eukaryota</taxon>
        <taxon>Viridiplantae</taxon>
        <taxon>Streptophyta</taxon>
        <taxon>Embryophyta</taxon>
        <taxon>Tracheophyta</taxon>
        <taxon>Spermatophyta</taxon>
        <taxon>Magnoliopsida</taxon>
        <taxon>eudicotyledons</taxon>
        <taxon>Gunneridae</taxon>
        <taxon>Pentapetalae</taxon>
        <taxon>rosids</taxon>
        <taxon>fabids</taxon>
        <taxon>Rosales</taxon>
        <taxon>Cannabaceae</taxon>
        <taxon>Cannabis</taxon>
    </lineage>
</organism>
<dbReference type="EMBL" id="UZAU01000387">
    <property type="status" value="NOT_ANNOTATED_CDS"/>
    <property type="molecule type" value="Genomic_DNA"/>
</dbReference>
<proteinExistence type="predicted"/>
<dbReference type="AlphaFoldDB" id="A0A803PCS1"/>
<evidence type="ECO:0000256" key="1">
    <source>
        <dbReference type="SAM" id="MobiDB-lite"/>
    </source>
</evidence>
<reference evidence="2" key="2">
    <citation type="submission" date="2021-03" db="UniProtKB">
        <authorList>
            <consortium name="EnsemblPlants"/>
        </authorList>
    </citation>
    <scope>IDENTIFICATION</scope>
</reference>
<keyword evidence="3" id="KW-1185">Reference proteome</keyword>
<protein>
    <submittedName>
        <fullName evidence="2">Uncharacterized protein</fullName>
    </submittedName>
</protein>
<sequence length="109" mass="11738">MQDMSTPASGSKSSGKGSKTLATLEEVKKGTVVQEKCTCRSTSWEADVLHSTLTCDHQLEKIVTVAGIKPSASGVFHRLPRDEETPNRNYGGFGAWSQTHLMSGAMLLL</sequence>
<dbReference type="EnsemblPlants" id="evm.model.04.1368">
    <property type="protein sequence ID" value="cds.evm.model.04.1368"/>
    <property type="gene ID" value="evm.TU.04.1368"/>
</dbReference>
<feature type="region of interest" description="Disordered" evidence="1">
    <location>
        <begin position="1"/>
        <end position="22"/>
    </location>
</feature>
<evidence type="ECO:0000313" key="2">
    <source>
        <dbReference type="EnsemblPlants" id="cds.evm.model.04.1368"/>
    </source>
</evidence>
<dbReference type="Proteomes" id="UP000596661">
    <property type="component" value="Chromosome 4"/>
</dbReference>
<evidence type="ECO:0000313" key="3">
    <source>
        <dbReference type="Proteomes" id="UP000596661"/>
    </source>
</evidence>
<reference evidence="2" key="1">
    <citation type="submission" date="2018-11" db="EMBL/GenBank/DDBJ databases">
        <authorList>
            <person name="Grassa J C."/>
        </authorList>
    </citation>
    <scope>NUCLEOTIDE SEQUENCE [LARGE SCALE GENOMIC DNA]</scope>
</reference>
<dbReference type="Gramene" id="evm.model.04.1368">
    <property type="protein sequence ID" value="cds.evm.model.04.1368"/>
    <property type="gene ID" value="evm.TU.04.1368"/>
</dbReference>
<name>A0A803PCS1_CANSA</name>